<evidence type="ECO:0000256" key="3">
    <source>
        <dbReference type="ARBA" id="ARBA00022741"/>
    </source>
</evidence>
<dbReference type="GO" id="GO:0005524">
    <property type="term" value="F:ATP binding"/>
    <property type="evidence" value="ECO:0007669"/>
    <property type="project" value="UniProtKB-KW"/>
</dbReference>
<dbReference type="InterPro" id="IPR000644">
    <property type="entry name" value="CBS_dom"/>
</dbReference>
<dbReference type="Proteomes" id="UP000749040">
    <property type="component" value="Unassembled WGS sequence"/>
</dbReference>
<comment type="similarity">
    <text evidence="1">Belongs to the ABC transporter superfamily.</text>
</comment>
<evidence type="ECO:0000313" key="9">
    <source>
        <dbReference type="Proteomes" id="UP000749040"/>
    </source>
</evidence>
<keyword evidence="9" id="KW-1185">Reference proteome</keyword>
<feature type="domain" description="CBS" evidence="7">
    <location>
        <begin position="314"/>
        <end position="371"/>
    </location>
</feature>
<dbReference type="InterPro" id="IPR003593">
    <property type="entry name" value="AAA+_ATPase"/>
</dbReference>
<dbReference type="PANTHER" id="PTHR43117">
    <property type="entry name" value="OSMOPROTECTANT IMPORT ATP-BINDING PROTEIN OSMV"/>
    <property type="match status" value="1"/>
</dbReference>
<dbReference type="PROSITE" id="PS51371">
    <property type="entry name" value="CBS"/>
    <property type="match status" value="1"/>
</dbReference>
<evidence type="ECO:0000256" key="1">
    <source>
        <dbReference type="ARBA" id="ARBA00005417"/>
    </source>
</evidence>
<proteinExistence type="inferred from homology"/>
<reference evidence="8 9" key="1">
    <citation type="submission" date="2021-01" db="EMBL/GenBank/DDBJ databases">
        <title>Streptomyces acididurans sp. nov., isolated from a peat swamp forest soil.</title>
        <authorList>
            <person name="Chantavorakit T."/>
            <person name="Duangmal K."/>
        </authorList>
    </citation>
    <scope>NUCLEOTIDE SEQUENCE [LARGE SCALE GENOMIC DNA]</scope>
    <source>
        <strain evidence="8 9">KK5PA1</strain>
    </source>
</reference>
<sequence length="385" mass="41068">MIRFENVSKRYPDGTTAVDALSFEVRAGELVTLVGPSGCGKTTTMRMVNRLVEPTSGSVLLDGRDVAEADAVALRRRIGYVVQQGGLFPHRSVLDNTAAVPLLLGRPRAAARARAAELLELVGLDPAVFGPRYPDQLSGGQRQRVGVARALAGDPPVLLMDEPFGAVDPVVRDRLQREFLDLQGRLRKTVLFVTHDIEEAVRLGDRIAVYGEGRIEQYDTPAAVLGAPATPWVAQFVGADRGLKRLAVTPVLPGDLEEPPTLRLDDPVGAAAADLAARGARWAVVLDRAGGLHGWVPAEALSAPGAQGTVGGHARRMAAWVPVGAPLKEAFGTMLRHDAGWIAVTDGDRFLGVLTPTRLHMALRRSVEADSSGVPREDVRIESVG</sequence>
<name>A0ABS2TPE5_9ACTN</name>
<dbReference type="EMBL" id="JADKYB010000005">
    <property type="protein sequence ID" value="MBM9505210.1"/>
    <property type="molecule type" value="Genomic_DNA"/>
</dbReference>
<accession>A0ABS2TPE5</accession>
<dbReference type="Pfam" id="PF00005">
    <property type="entry name" value="ABC_tran"/>
    <property type="match status" value="1"/>
</dbReference>
<evidence type="ECO:0000259" key="7">
    <source>
        <dbReference type="PROSITE" id="PS51371"/>
    </source>
</evidence>
<dbReference type="SMART" id="SM00382">
    <property type="entry name" value="AAA"/>
    <property type="match status" value="1"/>
</dbReference>
<keyword evidence="2" id="KW-0813">Transport</keyword>
<feature type="domain" description="ABC transporter" evidence="6">
    <location>
        <begin position="2"/>
        <end position="237"/>
    </location>
</feature>
<dbReference type="SUPFAM" id="SSF54631">
    <property type="entry name" value="CBS-domain pair"/>
    <property type="match status" value="1"/>
</dbReference>
<protein>
    <submittedName>
        <fullName evidence="8">ATP-binding cassette domain-containing protein</fullName>
    </submittedName>
</protein>
<evidence type="ECO:0000256" key="2">
    <source>
        <dbReference type="ARBA" id="ARBA00022448"/>
    </source>
</evidence>
<keyword evidence="3" id="KW-0547">Nucleotide-binding</keyword>
<comment type="caution">
    <text evidence="8">The sequence shown here is derived from an EMBL/GenBank/DDBJ whole genome shotgun (WGS) entry which is preliminary data.</text>
</comment>
<dbReference type="PROSITE" id="PS00211">
    <property type="entry name" value="ABC_TRANSPORTER_1"/>
    <property type="match status" value="1"/>
</dbReference>
<organism evidence="8 9">
    <name type="scientific">Actinacidiphila acididurans</name>
    <dbReference type="NCBI Taxonomy" id="2784346"/>
    <lineage>
        <taxon>Bacteria</taxon>
        <taxon>Bacillati</taxon>
        <taxon>Actinomycetota</taxon>
        <taxon>Actinomycetes</taxon>
        <taxon>Kitasatosporales</taxon>
        <taxon>Streptomycetaceae</taxon>
        <taxon>Actinacidiphila</taxon>
    </lineage>
</organism>
<dbReference type="Gene3D" id="3.40.50.300">
    <property type="entry name" value="P-loop containing nucleotide triphosphate hydrolases"/>
    <property type="match status" value="1"/>
</dbReference>
<evidence type="ECO:0000256" key="5">
    <source>
        <dbReference type="PROSITE-ProRule" id="PRU00703"/>
    </source>
</evidence>
<dbReference type="InterPro" id="IPR027417">
    <property type="entry name" value="P-loop_NTPase"/>
</dbReference>
<dbReference type="RefSeq" id="WP_205357061.1">
    <property type="nucleotide sequence ID" value="NZ_JADKYB010000005.1"/>
</dbReference>
<dbReference type="PANTHER" id="PTHR43117:SF4">
    <property type="entry name" value="OSMOPROTECTANT IMPORT ATP-BINDING PROTEIN OSMV"/>
    <property type="match status" value="1"/>
</dbReference>
<dbReference type="SUPFAM" id="SSF52540">
    <property type="entry name" value="P-loop containing nucleoside triphosphate hydrolases"/>
    <property type="match status" value="1"/>
</dbReference>
<gene>
    <name evidence="8" type="ORF">ITX44_11770</name>
</gene>
<dbReference type="Pfam" id="PF00571">
    <property type="entry name" value="CBS"/>
    <property type="match status" value="1"/>
</dbReference>
<dbReference type="InterPro" id="IPR003439">
    <property type="entry name" value="ABC_transporter-like_ATP-bd"/>
</dbReference>
<dbReference type="InterPro" id="IPR017871">
    <property type="entry name" value="ABC_transporter-like_CS"/>
</dbReference>
<evidence type="ECO:0000313" key="8">
    <source>
        <dbReference type="EMBL" id="MBM9505210.1"/>
    </source>
</evidence>
<evidence type="ECO:0000256" key="4">
    <source>
        <dbReference type="ARBA" id="ARBA00022840"/>
    </source>
</evidence>
<keyword evidence="5" id="KW-0129">CBS domain</keyword>
<dbReference type="InterPro" id="IPR046342">
    <property type="entry name" value="CBS_dom_sf"/>
</dbReference>
<evidence type="ECO:0000259" key="6">
    <source>
        <dbReference type="PROSITE" id="PS50893"/>
    </source>
</evidence>
<dbReference type="PROSITE" id="PS50893">
    <property type="entry name" value="ABC_TRANSPORTER_2"/>
    <property type="match status" value="1"/>
</dbReference>
<keyword evidence="4 8" id="KW-0067">ATP-binding</keyword>